<dbReference type="Proteomes" id="UP000789595">
    <property type="component" value="Unassembled WGS sequence"/>
</dbReference>
<evidence type="ECO:0000256" key="1">
    <source>
        <dbReference type="SAM" id="MobiDB-lite"/>
    </source>
</evidence>
<evidence type="ECO:0008006" key="6">
    <source>
        <dbReference type="Google" id="ProtNLM"/>
    </source>
</evidence>
<dbReference type="AlphaFoldDB" id="A0A7S3ZLF8"/>
<feature type="signal peptide" evidence="2">
    <location>
        <begin position="1"/>
        <end position="15"/>
    </location>
</feature>
<feature type="chain" id="PRO_5036212187" description="PsbP C-terminal domain-containing protein" evidence="2">
    <location>
        <begin position="16"/>
        <end position="296"/>
    </location>
</feature>
<feature type="compositionally biased region" description="Gly residues" evidence="1">
    <location>
        <begin position="286"/>
        <end position="296"/>
    </location>
</feature>
<organism evidence="3">
    <name type="scientific">Pelagomonas calceolata</name>
    <dbReference type="NCBI Taxonomy" id="35677"/>
    <lineage>
        <taxon>Eukaryota</taxon>
        <taxon>Sar</taxon>
        <taxon>Stramenopiles</taxon>
        <taxon>Ochrophyta</taxon>
        <taxon>Pelagophyceae</taxon>
        <taxon>Pelagomonadales</taxon>
        <taxon>Pelagomonadaceae</taxon>
        <taxon>Pelagomonas</taxon>
    </lineage>
</organism>
<evidence type="ECO:0000313" key="4">
    <source>
        <dbReference type="EMBL" id="CAH0367327.1"/>
    </source>
</evidence>
<reference evidence="4" key="2">
    <citation type="submission" date="2021-11" db="EMBL/GenBank/DDBJ databases">
        <authorList>
            <consortium name="Genoscope - CEA"/>
            <person name="William W."/>
        </authorList>
    </citation>
    <scope>NUCLEOTIDE SEQUENCE</scope>
</reference>
<proteinExistence type="predicted"/>
<protein>
    <recommendedName>
        <fullName evidence="6">PsbP C-terminal domain-containing protein</fullName>
    </recommendedName>
</protein>
<dbReference type="OrthoDB" id="39122at2759"/>
<feature type="region of interest" description="Disordered" evidence="1">
    <location>
        <begin position="275"/>
        <end position="296"/>
    </location>
</feature>
<reference evidence="3" key="1">
    <citation type="submission" date="2021-01" db="EMBL/GenBank/DDBJ databases">
        <authorList>
            <person name="Corre E."/>
            <person name="Pelletier E."/>
            <person name="Niang G."/>
            <person name="Scheremetjew M."/>
            <person name="Finn R."/>
            <person name="Kale V."/>
            <person name="Holt S."/>
            <person name="Cochrane G."/>
            <person name="Meng A."/>
            <person name="Brown T."/>
            <person name="Cohen L."/>
        </authorList>
    </citation>
    <scope>NUCLEOTIDE SEQUENCE</scope>
    <source>
        <strain evidence="3">CCMP1756</strain>
    </source>
</reference>
<dbReference type="EMBL" id="CAKKNE010000002">
    <property type="protein sequence ID" value="CAH0367327.1"/>
    <property type="molecule type" value="Genomic_DNA"/>
</dbReference>
<evidence type="ECO:0000313" key="5">
    <source>
        <dbReference type="Proteomes" id="UP000789595"/>
    </source>
</evidence>
<evidence type="ECO:0000313" key="3">
    <source>
        <dbReference type="EMBL" id="CAE0686698.1"/>
    </source>
</evidence>
<name>A0A7S3ZLF8_9STRA</name>
<accession>A0A7S3ZLF8</accession>
<sequence length="296" mass="30480">MARAWMLIAFQTAAALDLRRRWLVTAPLGCALPANAAEQMMRTSSDIGSYADATGSQRAANLGAGSISGKSRPYTGVVLAEAPNSAAGVVAADVVLTNGVLAKVAFAAPELKLAKGFYYDVEARAKTGDSAYLHVIAAPKSSLDGKALASKILATDGRYGAFGPPTDVIVSNDVTKGDVRTVDLAFSAITPGGATTPRRAVLAATQAEGSPDVLVLVASASEARWNQGGADAARRVASTFRVDGTRPTKLRAEPASDYRFEEQGGVRLPKIENPLDGFSTEPAFGSSGGLGRPGGL</sequence>
<keyword evidence="2" id="KW-0732">Signal</keyword>
<evidence type="ECO:0000256" key="2">
    <source>
        <dbReference type="SAM" id="SignalP"/>
    </source>
</evidence>
<gene>
    <name evidence="3" type="ORF">PCAL00307_LOCUS2132</name>
    <name evidence="4" type="ORF">PECAL_2P03410</name>
</gene>
<keyword evidence="5" id="KW-1185">Reference proteome</keyword>
<dbReference type="EMBL" id="HBIW01002530">
    <property type="protein sequence ID" value="CAE0686698.1"/>
    <property type="molecule type" value="Transcribed_RNA"/>
</dbReference>